<evidence type="ECO:0000256" key="5">
    <source>
        <dbReference type="ARBA" id="ARBA00023001"/>
    </source>
</evidence>
<evidence type="ECO:0000256" key="11">
    <source>
        <dbReference type="ARBA" id="ARBA00047174"/>
    </source>
</evidence>
<dbReference type="AlphaFoldDB" id="A0A2N3NJD2"/>
<keyword evidence="15" id="KW-1185">Reference proteome</keyword>
<feature type="chain" id="PRO_5014716697" description="lytic cellulose monooxygenase (C4-dehydrogenating)" evidence="12">
    <location>
        <begin position="18"/>
        <end position="239"/>
    </location>
</feature>
<keyword evidence="6" id="KW-1015">Disulfide bond</keyword>
<protein>
    <recommendedName>
        <fullName evidence="11">lytic cellulose monooxygenase (C4-dehydrogenating)</fullName>
        <ecNumber evidence="11">1.14.99.56</ecNumber>
    </recommendedName>
</protein>
<evidence type="ECO:0000256" key="4">
    <source>
        <dbReference type="ARBA" id="ARBA00022729"/>
    </source>
</evidence>
<feature type="domain" description="Auxiliary Activity family 9 catalytic" evidence="13">
    <location>
        <begin position="18"/>
        <end position="226"/>
    </location>
</feature>
<dbReference type="GO" id="GO:0030245">
    <property type="term" value="P:cellulose catabolic process"/>
    <property type="evidence" value="ECO:0007669"/>
    <property type="project" value="UniProtKB-KW"/>
</dbReference>
<dbReference type="InParanoid" id="A0A2N3NJD2"/>
<reference evidence="14 15" key="1">
    <citation type="journal article" date="2017" name="G3 (Bethesda)">
        <title>First Draft Genome Sequence of the Pathogenic Fungus Lomentospora prolificans (Formerly Scedosporium prolificans).</title>
        <authorList>
            <person name="Luo R."/>
            <person name="Zimin A."/>
            <person name="Workman R."/>
            <person name="Fan Y."/>
            <person name="Pertea G."/>
            <person name="Grossman N."/>
            <person name="Wear M.P."/>
            <person name="Jia B."/>
            <person name="Miller H."/>
            <person name="Casadevall A."/>
            <person name="Timp W."/>
            <person name="Zhang S.X."/>
            <person name="Salzberg S.L."/>
        </authorList>
    </citation>
    <scope>NUCLEOTIDE SEQUENCE [LARGE SCALE GENOMIC DNA]</scope>
    <source>
        <strain evidence="14 15">JHH-5317</strain>
    </source>
</reference>
<evidence type="ECO:0000256" key="8">
    <source>
        <dbReference type="ARBA" id="ARBA00023326"/>
    </source>
</evidence>
<evidence type="ECO:0000313" key="15">
    <source>
        <dbReference type="Proteomes" id="UP000233524"/>
    </source>
</evidence>
<evidence type="ECO:0000256" key="7">
    <source>
        <dbReference type="ARBA" id="ARBA00023277"/>
    </source>
</evidence>
<evidence type="ECO:0000256" key="2">
    <source>
        <dbReference type="ARBA" id="ARBA00004613"/>
    </source>
</evidence>
<dbReference type="InterPro" id="IPR005103">
    <property type="entry name" value="AA9_LPMO"/>
</dbReference>
<dbReference type="GO" id="GO:0005576">
    <property type="term" value="C:extracellular region"/>
    <property type="evidence" value="ECO:0007669"/>
    <property type="project" value="UniProtKB-SubCell"/>
</dbReference>
<comment type="caution">
    <text evidence="14">The sequence shown here is derived from an EMBL/GenBank/DDBJ whole genome shotgun (WGS) entry which is preliminary data.</text>
</comment>
<evidence type="ECO:0000256" key="10">
    <source>
        <dbReference type="ARBA" id="ARBA00045077"/>
    </source>
</evidence>
<evidence type="ECO:0000256" key="9">
    <source>
        <dbReference type="ARBA" id="ARBA00044502"/>
    </source>
</evidence>
<dbReference type="EC" id="1.14.99.56" evidence="11"/>
<dbReference type="STRING" id="41688.A0A2N3NJD2"/>
<sequence length="239" mass="24514">MSLKAATILSLAAIVSAHGHVQTIIADGVEYPGAVPGNVPADSPGWTAQNLDNGFVEPNSFSNPDIICHKSATAPSASAKVAAGGTVTLVWNTWPESHHGPVIDYLASCGGDCASADKTSLSFAKIAESGLISGSNPGTWASDELMANGNSWTVTIPSSVAPGNYVLRHEIIALHSAGQPNGAQAYPQCINLEVTSGGSSTPSGEAATSFYTAEDPGILFNLYQAFDSYPIPGPSVWQG</sequence>
<evidence type="ECO:0000259" key="13">
    <source>
        <dbReference type="Pfam" id="PF03443"/>
    </source>
</evidence>
<dbReference type="VEuPathDB" id="FungiDB:jhhlp_000763"/>
<dbReference type="CDD" id="cd21175">
    <property type="entry name" value="LPMO_AA9"/>
    <property type="match status" value="1"/>
</dbReference>
<evidence type="ECO:0000313" key="14">
    <source>
        <dbReference type="EMBL" id="PKS12555.1"/>
    </source>
</evidence>
<accession>A0A2N3NJD2</accession>
<dbReference type="InterPro" id="IPR049892">
    <property type="entry name" value="AA9"/>
</dbReference>
<evidence type="ECO:0000256" key="12">
    <source>
        <dbReference type="SAM" id="SignalP"/>
    </source>
</evidence>
<keyword evidence="3" id="KW-0964">Secreted</keyword>
<keyword evidence="4 12" id="KW-0732">Signal</keyword>
<evidence type="ECO:0000256" key="1">
    <source>
        <dbReference type="ARBA" id="ARBA00001973"/>
    </source>
</evidence>
<dbReference type="PANTHER" id="PTHR33353">
    <property type="entry name" value="PUTATIVE (AFU_ORTHOLOGUE AFUA_1G12560)-RELATED"/>
    <property type="match status" value="1"/>
</dbReference>
<dbReference type="Gene3D" id="2.70.50.70">
    <property type="match status" value="1"/>
</dbReference>
<keyword evidence="5" id="KW-0136">Cellulose degradation</keyword>
<keyword evidence="8" id="KW-0624">Polysaccharide degradation</keyword>
<feature type="signal peptide" evidence="12">
    <location>
        <begin position="1"/>
        <end position="17"/>
    </location>
</feature>
<evidence type="ECO:0000256" key="3">
    <source>
        <dbReference type="ARBA" id="ARBA00022525"/>
    </source>
</evidence>
<dbReference type="OrthoDB" id="4849160at2759"/>
<gene>
    <name evidence="14" type="ORF">jhhlp_000763</name>
</gene>
<comment type="catalytic activity">
    <reaction evidence="10">
        <text>[(1-&gt;4)-beta-D-glucosyl]n+m + reduced acceptor + O2 = 4-dehydro-beta-D-glucosyl-[(1-&gt;4)-beta-D-glucosyl]n-1 + [(1-&gt;4)-beta-D-glucosyl]m + acceptor + H2O.</text>
        <dbReference type="EC" id="1.14.99.56"/>
    </reaction>
</comment>
<dbReference type="Proteomes" id="UP000233524">
    <property type="component" value="Unassembled WGS sequence"/>
</dbReference>
<dbReference type="Pfam" id="PF03443">
    <property type="entry name" value="AA9"/>
    <property type="match status" value="1"/>
</dbReference>
<evidence type="ECO:0000256" key="6">
    <source>
        <dbReference type="ARBA" id="ARBA00023157"/>
    </source>
</evidence>
<comment type="similarity">
    <text evidence="9">Belongs to the polysaccharide monooxygenase AA9 family.</text>
</comment>
<proteinExistence type="inferred from homology"/>
<dbReference type="EMBL" id="NLAX01000003">
    <property type="protein sequence ID" value="PKS12555.1"/>
    <property type="molecule type" value="Genomic_DNA"/>
</dbReference>
<comment type="subcellular location">
    <subcellularLocation>
        <location evidence="2">Secreted</location>
    </subcellularLocation>
</comment>
<keyword evidence="7" id="KW-0119">Carbohydrate metabolism</keyword>
<comment type="cofactor">
    <cofactor evidence="1">
        <name>Cu(2+)</name>
        <dbReference type="ChEBI" id="CHEBI:29036"/>
    </cofactor>
</comment>
<dbReference type="PANTHER" id="PTHR33353:SF34">
    <property type="entry name" value="ENDO-BETA-1,4-GLUCANASE D"/>
    <property type="match status" value="1"/>
</dbReference>
<organism evidence="14 15">
    <name type="scientific">Lomentospora prolificans</name>
    <dbReference type="NCBI Taxonomy" id="41688"/>
    <lineage>
        <taxon>Eukaryota</taxon>
        <taxon>Fungi</taxon>
        <taxon>Dikarya</taxon>
        <taxon>Ascomycota</taxon>
        <taxon>Pezizomycotina</taxon>
        <taxon>Sordariomycetes</taxon>
        <taxon>Hypocreomycetidae</taxon>
        <taxon>Microascales</taxon>
        <taxon>Microascaceae</taxon>
        <taxon>Lomentospora</taxon>
    </lineage>
</organism>
<name>A0A2N3NJD2_9PEZI</name>